<keyword evidence="3" id="KW-1185">Reference proteome</keyword>
<dbReference type="AlphaFoldDB" id="A0A4R7NQS2"/>
<dbReference type="Pfam" id="PF07883">
    <property type="entry name" value="Cupin_2"/>
    <property type="match status" value="1"/>
</dbReference>
<gene>
    <name evidence="2" type="ORF">DFR24_4840</name>
</gene>
<comment type="caution">
    <text evidence="2">The sequence shown here is derived from an EMBL/GenBank/DDBJ whole genome shotgun (WGS) entry which is preliminary data.</text>
</comment>
<organism evidence="2 3">
    <name type="scientific">Panacagrimonas perspica</name>
    <dbReference type="NCBI Taxonomy" id="381431"/>
    <lineage>
        <taxon>Bacteria</taxon>
        <taxon>Pseudomonadati</taxon>
        <taxon>Pseudomonadota</taxon>
        <taxon>Gammaproteobacteria</taxon>
        <taxon>Nevskiales</taxon>
        <taxon>Nevskiaceae</taxon>
        <taxon>Panacagrimonas</taxon>
    </lineage>
</organism>
<dbReference type="InterPro" id="IPR011051">
    <property type="entry name" value="RmlC_Cupin_sf"/>
</dbReference>
<dbReference type="InterPro" id="IPR014710">
    <property type="entry name" value="RmlC-like_jellyroll"/>
</dbReference>
<protein>
    <submittedName>
        <fullName evidence="2">Cupin domain</fullName>
    </submittedName>
</protein>
<feature type="domain" description="Cupin type-2" evidence="1">
    <location>
        <begin position="40"/>
        <end position="95"/>
    </location>
</feature>
<proteinExistence type="predicted"/>
<accession>A0A4R7NQS2</accession>
<dbReference type="InterPro" id="IPR013096">
    <property type="entry name" value="Cupin_2"/>
</dbReference>
<dbReference type="Gene3D" id="2.60.120.10">
    <property type="entry name" value="Jelly Rolls"/>
    <property type="match status" value="1"/>
</dbReference>
<sequence>MSTKPFVVGPDQRPSALSVMGAKITPLAPEAAMSDLQVTYQTGEEGVGPPPHSHNWDESFFITKGEVLFTCDGSTSKCNAGTFVHVLGGTVHAFSFGPGGGEILEITGKGSNAIRMFTDISQESARVR</sequence>
<evidence type="ECO:0000313" key="3">
    <source>
        <dbReference type="Proteomes" id="UP000295341"/>
    </source>
</evidence>
<dbReference type="SUPFAM" id="SSF51182">
    <property type="entry name" value="RmlC-like cupins"/>
    <property type="match status" value="1"/>
</dbReference>
<evidence type="ECO:0000259" key="1">
    <source>
        <dbReference type="Pfam" id="PF07883"/>
    </source>
</evidence>
<dbReference type="RefSeq" id="WP_168710437.1">
    <property type="nucleotide sequence ID" value="NZ_MWIN01000016.1"/>
</dbReference>
<evidence type="ECO:0000313" key="2">
    <source>
        <dbReference type="EMBL" id="TDU23314.1"/>
    </source>
</evidence>
<name>A0A4R7NQS2_9GAMM</name>
<dbReference type="EMBL" id="SOBT01000013">
    <property type="protein sequence ID" value="TDU23314.1"/>
    <property type="molecule type" value="Genomic_DNA"/>
</dbReference>
<dbReference type="Proteomes" id="UP000295341">
    <property type="component" value="Unassembled WGS sequence"/>
</dbReference>
<reference evidence="2 3" key="1">
    <citation type="submission" date="2019-03" db="EMBL/GenBank/DDBJ databases">
        <title>Genomic Encyclopedia of Type Strains, Phase IV (KMG-IV): sequencing the most valuable type-strain genomes for metagenomic binning, comparative biology and taxonomic classification.</title>
        <authorList>
            <person name="Goeker M."/>
        </authorList>
    </citation>
    <scope>NUCLEOTIDE SEQUENCE [LARGE SCALE GENOMIC DNA]</scope>
    <source>
        <strain evidence="2 3">DSM 26377</strain>
    </source>
</reference>